<protein>
    <recommendedName>
        <fullName evidence="7">DUF3999 domain-containing protein</fullName>
    </recommendedName>
</protein>
<dbReference type="Proteomes" id="UP000247005">
    <property type="component" value="Unassembled WGS sequence"/>
</dbReference>
<sequence length="451" mass="49035">MKRIVVNAVLLSAIALAGMASGHAADKPEDFAYGTSLSVEGSEPYYQIALPDKVYTQSVWPDLRDVRVFNGQGQNLPFAWLPSSTLAVAEKNISLRVYKMNRAASASGSPGEVSLRSGSGLEVTLRAEEGQTTQRAWLLETGGKTQNPPDINQIRLEWDRLSDNWQTSVDVLSSNDLKSWYSVAEAVPLMDLKSGSDRLLLNALDVEGAQKYWLILARDPRAVPKLNIVAAQAVVHMRPPAGDMLALSPRVQAISAAEAHYFWAQPQPLNAVRITPAVSNSVLPLEIEYRSSASDSWHPLAKQVAYAVRGYQPVPLALNGEVIQGIRLKGIHQQWGDDVPEVTGLREKRTLAFNAQGNPPFLLAWGNNAATPQALSHTLLLPPSMPDISALPLAYVGDAVTLGGEARLTATDPAQRASLLNKILLWGVLLLGVAGLVVLMLRVWREFKRQG</sequence>
<keyword evidence="1" id="KW-0472">Membrane</keyword>
<dbReference type="EMBL" id="PQGD01000001">
    <property type="protein sequence ID" value="POP50759.1"/>
    <property type="molecule type" value="Genomic_DNA"/>
</dbReference>
<evidence type="ECO:0008006" key="7">
    <source>
        <dbReference type="Google" id="ProtNLM"/>
    </source>
</evidence>
<comment type="caution">
    <text evidence="4">The sequence shown here is derived from an EMBL/GenBank/DDBJ whole genome shotgun (WGS) entry which is preliminary data.</text>
</comment>
<dbReference type="Pfam" id="PF13163">
    <property type="entry name" value="DUF3999"/>
    <property type="match status" value="1"/>
</dbReference>
<name>A0A2P5GW23_9ENTR</name>
<dbReference type="EMBL" id="PQGE01000001">
    <property type="protein sequence ID" value="POP47747.1"/>
    <property type="molecule type" value="Genomic_DNA"/>
</dbReference>
<evidence type="ECO:0000313" key="3">
    <source>
        <dbReference type="EMBL" id="POP47747.1"/>
    </source>
</evidence>
<organism evidence="4 6">
    <name type="scientific">Superficieibacter electus</name>
    <dbReference type="NCBI Taxonomy" id="2022662"/>
    <lineage>
        <taxon>Bacteria</taxon>
        <taxon>Pseudomonadati</taxon>
        <taxon>Pseudomonadota</taxon>
        <taxon>Gammaproteobacteria</taxon>
        <taxon>Enterobacterales</taxon>
        <taxon>Enterobacteriaceae</taxon>
        <taxon>Superficieibacter</taxon>
    </lineage>
</organism>
<dbReference type="Proteomes" id="UP000237073">
    <property type="component" value="Unassembled WGS sequence"/>
</dbReference>
<evidence type="ECO:0000313" key="6">
    <source>
        <dbReference type="Proteomes" id="UP000247005"/>
    </source>
</evidence>
<feature type="chain" id="PRO_5015190456" description="DUF3999 domain-containing protein" evidence="2">
    <location>
        <begin position="25"/>
        <end position="451"/>
    </location>
</feature>
<keyword evidence="1" id="KW-0812">Transmembrane</keyword>
<proteinExistence type="predicted"/>
<evidence type="ECO:0000256" key="1">
    <source>
        <dbReference type="SAM" id="Phobius"/>
    </source>
</evidence>
<dbReference type="OrthoDB" id="5405606at2"/>
<evidence type="ECO:0000313" key="5">
    <source>
        <dbReference type="Proteomes" id="UP000237073"/>
    </source>
</evidence>
<dbReference type="RefSeq" id="WP_103674220.1">
    <property type="nucleotide sequence ID" value="NZ_PQGD01000001.1"/>
</dbReference>
<accession>A0A2P5GW23</accession>
<keyword evidence="2" id="KW-0732">Signal</keyword>
<keyword evidence="5" id="KW-1185">Reference proteome</keyword>
<evidence type="ECO:0000313" key="4">
    <source>
        <dbReference type="EMBL" id="POP50759.1"/>
    </source>
</evidence>
<evidence type="ECO:0000256" key="2">
    <source>
        <dbReference type="SAM" id="SignalP"/>
    </source>
</evidence>
<reference evidence="5 6" key="1">
    <citation type="submission" date="2018-01" db="EMBL/GenBank/DDBJ databases">
        <title>Superficieibacter electus gen. nov., sp. nov., an extended-spectrum beta-lactamase possessing member of the Enterobacteriaceae family, isolated from intensive care unit surfaces.</title>
        <authorList>
            <person name="Potter R.F."/>
            <person name="D'Souza A.W."/>
        </authorList>
    </citation>
    <scope>NUCLEOTIDE SEQUENCE [LARGE SCALE GENOMIC DNA]</scope>
    <source>
        <strain evidence="4 6">BP-1</strain>
        <strain evidence="3 5">BP-2</strain>
    </source>
</reference>
<dbReference type="InterPro" id="IPR025060">
    <property type="entry name" value="DUF3999"/>
</dbReference>
<dbReference type="AlphaFoldDB" id="A0A2P5GW23"/>
<feature type="transmembrane region" description="Helical" evidence="1">
    <location>
        <begin position="423"/>
        <end position="444"/>
    </location>
</feature>
<gene>
    <name evidence="4" type="ORF">CHU32_00975</name>
    <name evidence="3" type="ORF">CHU33_00975</name>
</gene>
<keyword evidence="1" id="KW-1133">Transmembrane helix</keyword>
<feature type="signal peptide" evidence="2">
    <location>
        <begin position="1"/>
        <end position="24"/>
    </location>
</feature>